<dbReference type="GO" id="GO:0032259">
    <property type="term" value="P:methylation"/>
    <property type="evidence" value="ECO:0007669"/>
    <property type="project" value="UniProtKB-KW"/>
</dbReference>
<dbReference type="GO" id="GO:0008168">
    <property type="term" value="F:methyltransferase activity"/>
    <property type="evidence" value="ECO:0007669"/>
    <property type="project" value="UniProtKB-KW"/>
</dbReference>
<dbReference type="InterPro" id="IPR029063">
    <property type="entry name" value="SAM-dependent_MTases_sf"/>
</dbReference>
<organism evidence="2 3">
    <name type="scientific">Shinella yambaruensis</name>
    <dbReference type="NCBI Taxonomy" id="415996"/>
    <lineage>
        <taxon>Bacteria</taxon>
        <taxon>Pseudomonadati</taxon>
        <taxon>Pseudomonadota</taxon>
        <taxon>Alphaproteobacteria</taxon>
        <taxon>Hyphomicrobiales</taxon>
        <taxon>Rhizobiaceae</taxon>
        <taxon>Shinella</taxon>
    </lineage>
</organism>
<dbReference type="EMBL" id="BSOP01000009">
    <property type="protein sequence ID" value="GLR50052.1"/>
    <property type="molecule type" value="Genomic_DNA"/>
</dbReference>
<accession>A0ABQ5ZEA9</accession>
<keyword evidence="2" id="KW-0489">Methyltransferase</keyword>
<feature type="domain" description="Methyltransferase" evidence="1">
    <location>
        <begin position="63"/>
        <end position="152"/>
    </location>
</feature>
<keyword evidence="2" id="KW-0808">Transferase</keyword>
<protein>
    <submittedName>
        <fullName evidence="2">SAM-dependent methyltransferase</fullName>
    </submittedName>
</protein>
<evidence type="ECO:0000313" key="3">
    <source>
        <dbReference type="Proteomes" id="UP001156702"/>
    </source>
</evidence>
<evidence type="ECO:0000259" key="1">
    <source>
        <dbReference type="Pfam" id="PF13649"/>
    </source>
</evidence>
<gene>
    <name evidence="2" type="ORF">GCM10007923_12570</name>
</gene>
<dbReference type="Proteomes" id="UP001156702">
    <property type="component" value="Unassembled WGS sequence"/>
</dbReference>
<dbReference type="Pfam" id="PF13649">
    <property type="entry name" value="Methyltransf_25"/>
    <property type="match status" value="1"/>
</dbReference>
<dbReference type="SUPFAM" id="SSF53335">
    <property type="entry name" value="S-adenosyl-L-methionine-dependent methyltransferases"/>
    <property type="match status" value="1"/>
</dbReference>
<reference evidence="3" key="1">
    <citation type="journal article" date="2019" name="Int. J. Syst. Evol. Microbiol.">
        <title>The Global Catalogue of Microorganisms (GCM) 10K type strain sequencing project: providing services to taxonomists for standard genome sequencing and annotation.</title>
        <authorList>
            <consortium name="The Broad Institute Genomics Platform"/>
            <consortium name="The Broad Institute Genome Sequencing Center for Infectious Disease"/>
            <person name="Wu L."/>
            <person name="Ma J."/>
        </authorList>
    </citation>
    <scope>NUCLEOTIDE SEQUENCE [LARGE SCALE GENOMIC DNA]</scope>
    <source>
        <strain evidence="3">NBRC 102122</strain>
    </source>
</reference>
<evidence type="ECO:0000313" key="2">
    <source>
        <dbReference type="EMBL" id="GLR50052.1"/>
    </source>
</evidence>
<dbReference type="CDD" id="cd02440">
    <property type="entry name" value="AdoMet_MTases"/>
    <property type="match status" value="1"/>
</dbReference>
<dbReference type="InterPro" id="IPR041698">
    <property type="entry name" value="Methyltransf_25"/>
</dbReference>
<dbReference type="NCBIfam" id="NF045881">
    <property type="entry name" value="PLipidMtase_Agro"/>
    <property type="match status" value="1"/>
</dbReference>
<comment type="caution">
    <text evidence="2">The sequence shown here is derived from an EMBL/GenBank/DDBJ whole genome shotgun (WGS) entry which is preliminary data.</text>
</comment>
<proteinExistence type="predicted"/>
<name>A0ABQ5ZEA9_9HYPH</name>
<dbReference type="Gene3D" id="3.40.50.150">
    <property type="entry name" value="Vaccinia Virus protein VP39"/>
    <property type="match status" value="1"/>
</dbReference>
<sequence length="205" mass="22688">MKGDGMTLRVKVKERLGKKFDDEIRFFKGWMSNTRAVGSIIPTSSVTARRMASVINPASGLPVLELGPGTGVITKAILGTGLAPEKLTSIEFSTDFYNHLVARFHGVNFINGDAFDLDRTLGDLRDATFDSVISAVPLLNFPMHRRVALIEDLLSRVPAGRPVVQISYGPLSPVVAMPDRYQISHLDFVVRNIPPAQLWTYRRTH</sequence>
<keyword evidence="3" id="KW-1185">Reference proteome</keyword>